<feature type="transmembrane region" description="Helical" evidence="3">
    <location>
        <begin position="271"/>
        <end position="289"/>
    </location>
</feature>
<keyword evidence="3" id="KW-0812">Transmembrane</keyword>
<dbReference type="EMBL" id="UYWX01020319">
    <property type="protein sequence ID" value="VDM30992.1"/>
    <property type="molecule type" value="Genomic_DNA"/>
</dbReference>
<evidence type="ECO:0000256" key="3">
    <source>
        <dbReference type="SAM" id="Phobius"/>
    </source>
</evidence>
<dbReference type="Gene3D" id="1.20.1250.20">
    <property type="entry name" value="MFS general substrate transporter like domains"/>
    <property type="match status" value="1"/>
</dbReference>
<feature type="transmembrane region" description="Helical" evidence="3">
    <location>
        <begin position="360"/>
        <end position="381"/>
    </location>
</feature>
<feature type="transmembrane region" description="Helical" evidence="3">
    <location>
        <begin position="662"/>
        <end position="691"/>
    </location>
</feature>
<name>A0A0R3X0S1_HYDTA</name>
<dbReference type="STRING" id="6205.A0A0R3X0S1"/>
<accession>A0A0R3X0S1</accession>
<dbReference type="PANTHER" id="PTHR11360">
    <property type="entry name" value="MONOCARBOXYLATE TRANSPORTER"/>
    <property type="match status" value="1"/>
</dbReference>
<evidence type="ECO:0000313" key="6">
    <source>
        <dbReference type="Proteomes" id="UP000274429"/>
    </source>
</evidence>
<feature type="transmembrane region" description="Helical" evidence="3">
    <location>
        <begin position="329"/>
        <end position="348"/>
    </location>
</feature>
<evidence type="ECO:0000313" key="7">
    <source>
        <dbReference type="WBParaSite" id="TTAC_0000675301-mRNA-1"/>
    </source>
</evidence>
<keyword evidence="6" id="KW-1185">Reference proteome</keyword>
<feature type="transmembrane region" description="Helical" evidence="3">
    <location>
        <begin position="246"/>
        <end position="264"/>
    </location>
</feature>
<dbReference type="InterPro" id="IPR011701">
    <property type="entry name" value="MFS"/>
</dbReference>
<gene>
    <name evidence="5" type="ORF">TTAC_LOCUS6738</name>
</gene>
<sequence>MDNSHLFPMDVDQALSREEGGSSDSPTNHDGITTTSDRLLPTNDVPGNANRHITLNDQHKDISHVDSEFSFLDYVRSHFGKHDLKLMKRHGKLGPMQKSGLDVNFVSDGHSVVSSLEKSKVISVSDSMVQLRGGILENYRHIVRKGTSSTSSASSGSSSSFSSSLSTNSIDTASDGSESSSDSSSQSDDELSPPEPPDGGWGWVIVIATFFIQMIDDGIATSFGIFLDDLAEEFGASLSVTSWVGAFSYGIPCLAAPVASMLINRFQCRKVCVVGGLISAIGCVLAFFVESMLGLVLTFGVLVGLGASLSSTAALIIVSIYFEDRRATATGLSIAGSGVGSFVFAPLVNYLINVYTWRGAILILSSIFAHIVLFGCLMRPLETGRQRRKRQLLLRMENFAKESGFKLPDVYLKSEDENVDYRIYLLRRLLTSPQRYNSSDSSSDIAIDSLLINADSCLKDNAKTGGEREKRKVTQPTLTFSDVTESKQDLSNVRQLPIPSAATSIRNAFSLIPPVYGRTKRSLYHRSATFQSNAQSHIRPTLSMPDLQGSTPSFPSSTSSSSPIACVRQHLHSICRHFYRQLRNVVDPSMFWSLSFNLFLLSTLGLFFWCNVTYFFITIYANSQMGISNRLSAMLLAIMGGSDMVGEVVYGWAADQEWSNILYLYTSGVVVCGMATMLVPVATSFGALVVYNRKFCHPPN</sequence>
<dbReference type="SUPFAM" id="SSF103473">
    <property type="entry name" value="MFS general substrate transporter"/>
    <property type="match status" value="1"/>
</dbReference>
<feature type="compositionally biased region" description="Polar residues" evidence="2">
    <location>
        <begin position="22"/>
        <end position="37"/>
    </location>
</feature>
<dbReference type="InterPro" id="IPR036259">
    <property type="entry name" value="MFS_trans_sf"/>
</dbReference>
<dbReference type="WBParaSite" id="TTAC_0000675301-mRNA-1">
    <property type="protein sequence ID" value="TTAC_0000675301-mRNA-1"/>
    <property type="gene ID" value="TTAC_0000675301"/>
</dbReference>
<dbReference type="InterPro" id="IPR020846">
    <property type="entry name" value="MFS_dom"/>
</dbReference>
<evidence type="ECO:0000256" key="2">
    <source>
        <dbReference type="SAM" id="MobiDB-lite"/>
    </source>
</evidence>
<feature type="compositionally biased region" description="Low complexity" evidence="2">
    <location>
        <begin position="147"/>
        <end position="186"/>
    </location>
</feature>
<proteinExistence type="predicted"/>
<evidence type="ECO:0000313" key="5">
    <source>
        <dbReference type="EMBL" id="VDM30992.1"/>
    </source>
</evidence>
<evidence type="ECO:0000256" key="1">
    <source>
        <dbReference type="ARBA" id="ARBA00004141"/>
    </source>
</evidence>
<dbReference type="AlphaFoldDB" id="A0A0R3X0S1"/>
<dbReference type="InterPro" id="IPR050327">
    <property type="entry name" value="Proton-linked_MCT"/>
</dbReference>
<keyword evidence="3" id="KW-0472">Membrane</keyword>
<protein>
    <submittedName>
        <fullName evidence="7">MFS domain-containing protein</fullName>
    </submittedName>
</protein>
<reference evidence="5 6" key="2">
    <citation type="submission" date="2018-11" db="EMBL/GenBank/DDBJ databases">
        <authorList>
            <consortium name="Pathogen Informatics"/>
        </authorList>
    </citation>
    <scope>NUCLEOTIDE SEQUENCE [LARGE SCALE GENOMIC DNA]</scope>
</reference>
<feature type="transmembrane region" description="Helical" evidence="3">
    <location>
        <begin position="598"/>
        <end position="621"/>
    </location>
</feature>
<dbReference type="GO" id="GO:0016020">
    <property type="term" value="C:membrane"/>
    <property type="evidence" value="ECO:0007669"/>
    <property type="project" value="UniProtKB-SubCell"/>
</dbReference>
<feature type="domain" description="Major facilitator superfamily (MFS) profile" evidence="4">
    <location>
        <begin position="202"/>
        <end position="700"/>
    </location>
</feature>
<reference evidence="7" key="1">
    <citation type="submission" date="2017-02" db="UniProtKB">
        <authorList>
            <consortium name="WormBaseParasite"/>
        </authorList>
    </citation>
    <scope>IDENTIFICATION</scope>
</reference>
<dbReference type="Proteomes" id="UP000274429">
    <property type="component" value="Unassembled WGS sequence"/>
</dbReference>
<feature type="transmembrane region" description="Helical" evidence="3">
    <location>
        <begin position="633"/>
        <end position="650"/>
    </location>
</feature>
<feature type="region of interest" description="Disordered" evidence="2">
    <location>
        <begin position="147"/>
        <end position="198"/>
    </location>
</feature>
<keyword evidence="3" id="KW-1133">Transmembrane helix</keyword>
<feature type="transmembrane region" description="Helical" evidence="3">
    <location>
        <begin position="295"/>
        <end position="322"/>
    </location>
</feature>
<organism evidence="7">
    <name type="scientific">Hydatigena taeniaeformis</name>
    <name type="common">Feline tapeworm</name>
    <name type="synonym">Taenia taeniaeformis</name>
    <dbReference type="NCBI Taxonomy" id="6205"/>
    <lineage>
        <taxon>Eukaryota</taxon>
        <taxon>Metazoa</taxon>
        <taxon>Spiralia</taxon>
        <taxon>Lophotrochozoa</taxon>
        <taxon>Platyhelminthes</taxon>
        <taxon>Cestoda</taxon>
        <taxon>Eucestoda</taxon>
        <taxon>Cyclophyllidea</taxon>
        <taxon>Taeniidae</taxon>
        <taxon>Hydatigera</taxon>
    </lineage>
</organism>
<evidence type="ECO:0000259" key="4">
    <source>
        <dbReference type="PROSITE" id="PS50850"/>
    </source>
</evidence>
<dbReference type="PROSITE" id="PS50850">
    <property type="entry name" value="MFS"/>
    <property type="match status" value="1"/>
</dbReference>
<feature type="region of interest" description="Disordered" evidence="2">
    <location>
        <begin position="16"/>
        <end position="49"/>
    </location>
</feature>
<comment type="subcellular location">
    <subcellularLocation>
        <location evidence="1">Membrane</location>
        <topology evidence="1">Multi-pass membrane protein</topology>
    </subcellularLocation>
</comment>
<dbReference type="OrthoDB" id="6509908at2759"/>
<dbReference type="Pfam" id="PF07690">
    <property type="entry name" value="MFS_1"/>
    <property type="match status" value="1"/>
</dbReference>
<dbReference type="PANTHER" id="PTHR11360:SF284">
    <property type="entry name" value="EG:103B4.3 PROTEIN-RELATED"/>
    <property type="match status" value="1"/>
</dbReference>
<dbReference type="GO" id="GO:0008028">
    <property type="term" value="F:monocarboxylic acid transmembrane transporter activity"/>
    <property type="evidence" value="ECO:0007669"/>
    <property type="project" value="TreeGrafter"/>
</dbReference>